<evidence type="ECO:0000256" key="1">
    <source>
        <dbReference type="ARBA" id="ARBA00004651"/>
    </source>
</evidence>
<evidence type="ECO:0000256" key="4">
    <source>
        <dbReference type="ARBA" id="ARBA00022519"/>
    </source>
</evidence>
<dbReference type="Gene3D" id="3.40.50.300">
    <property type="entry name" value="P-loop containing nucleotide triphosphate hydrolases"/>
    <property type="match status" value="1"/>
</dbReference>
<dbReference type="FunFam" id="3.40.50.300:FF:001001">
    <property type="entry name" value="Multidrug ABC transporter ATP-binding protein"/>
    <property type="match status" value="1"/>
</dbReference>
<dbReference type="Pfam" id="PF00005">
    <property type="entry name" value="ABC_tran"/>
    <property type="match status" value="1"/>
</dbReference>
<dbReference type="InterPro" id="IPR003439">
    <property type="entry name" value="ABC_transporter-like_ATP-bd"/>
</dbReference>
<name>A0A1H5SSR3_9ACTN</name>
<evidence type="ECO:0000256" key="8">
    <source>
        <dbReference type="ARBA" id="ARBA00022989"/>
    </source>
</evidence>
<evidence type="ECO:0000256" key="3">
    <source>
        <dbReference type="ARBA" id="ARBA00022475"/>
    </source>
</evidence>
<evidence type="ECO:0000256" key="2">
    <source>
        <dbReference type="ARBA" id="ARBA00022448"/>
    </source>
</evidence>
<protein>
    <submittedName>
        <fullName evidence="13">Putative ABC transport system ATP-binding protein</fullName>
    </submittedName>
</protein>
<dbReference type="GO" id="GO:0005524">
    <property type="term" value="F:ATP binding"/>
    <property type="evidence" value="ECO:0007669"/>
    <property type="project" value="UniProtKB-KW"/>
</dbReference>
<keyword evidence="7 13" id="KW-0067">ATP-binding</keyword>
<dbReference type="Proteomes" id="UP000236723">
    <property type="component" value="Unassembled WGS sequence"/>
</dbReference>
<evidence type="ECO:0000313" key="14">
    <source>
        <dbReference type="Proteomes" id="UP000236723"/>
    </source>
</evidence>
<keyword evidence="14" id="KW-1185">Reference proteome</keyword>
<proteinExistence type="predicted"/>
<evidence type="ECO:0000313" key="13">
    <source>
        <dbReference type="EMBL" id="SEF52861.1"/>
    </source>
</evidence>
<keyword evidence="5 10" id="KW-0812">Transmembrane</keyword>
<feature type="transmembrane region" description="Helical" evidence="10">
    <location>
        <begin position="187"/>
        <end position="203"/>
    </location>
</feature>
<dbReference type="SMART" id="SM00382">
    <property type="entry name" value="AAA"/>
    <property type="match status" value="1"/>
</dbReference>
<dbReference type="InterPro" id="IPR011527">
    <property type="entry name" value="ABC1_TM_dom"/>
</dbReference>
<dbReference type="PROSITE" id="PS50929">
    <property type="entry name" value="ABC_TM1F"/>
    <property type="match status" value="1"/>
</dbReference>
<evidence type="ECO:0000256" key="9">
    <source>
        <dbReference type="ARBA" id="ARBA00023136"/>
    </source>
</evidence>
<dbReference type="GO" id="GO:0005886">
    <property type="term" value="C:plasma membrane"/>
    <property type="evidence" value="ECO:0007669"/>
    <property type="project" value="UniProtKB-SubCell"/>
</dbReference>
<dbReference type="AlphaFoldDB" id="A0A1H5SSR3"/>
<dbReference type="OrthoDB" id="9806127at2"/>
<keyword evidence="2" id="KW-0813">Transport</keyword>
<keyword evidence="9 10" id="KW-0472">Membrane</keyword>
<evidence type="ECO:0000259" key="11">
    <source>
        <dbReference type="PROSITE" id="PS50893"/>
    </source>
</evidence>
<sequence>MSAVSTVEKVGTGLDEGAANRDGALATLRRGLRLSPEFRVGLPVTLLLGLVATVGRVVVPIAVQQTIDRGLQAEGGPDVAFIRTAVLLSAAVVLVTALAAYLMNVRLYRTSEGGLATLRIKAFRHVHDLSMLTQSGERRGSLVSRVTGDVDQISQFMQWGGLMIIVSMGQLVVASVLMAVYSWQLALLVWASFLPLAFALRYFQRLLSGAYTTVRERVGDMLAAVGESVVGASVIRAYAAEERTARRIDESVESYRRAQTRAQGLVALTFPSSELVAALATAAVVVAGTLLGVGGHLTAGELVAFLFLVTLFVGPMQVATEVLNEAQNAVAGWRRVLGVLDTEPDVADPGPAGRELPRGPIEVRFEDVSFAYPGGPTVLHEVSVDIAPRSRIAVVGETGSGKTTFAKLLTRLMDPVEGRVLVDGVPLDRVRFSSLRERIVMVPQDGFLFDASLGDNIRYGRPEATDEDLLLALTELGLADWLEGLPRGLDTPVGQRGESLSAGERQLVALARAYLAAPDLLVLDEATSAVDPATEVRLQRALDGVTRGRTAISIAHRLSTAEAADEVIVFDHGRIVQRGPHTELVAEPGVYADLHASWIAQRRI</sequence>
<dbReference type="Gene3D" id="1.20.1560.10">
    <property type="entry name" value="ABC transporter type 1, transmembrane domain"/>
    <property type="match status" value="1"/>
</dbReference>
<dbReference type="PANTHER" id="PTHR43394">
    <property type="entry name" value="ATP-DEPENDENT PERMEASE MDL1, MITOCHONDRIAL"/>
    <property type="match status" value="1"/>
</dbReference>
<comment type="subcellular location">
    <subcellularLocation>
        <location evidence="1">Cell membrane</location>
        <topology evidence="1">Multi-pass membrane protein</topology>
    </subcellularLocation>
</comment>
<evidence type="ECO:0000259" key="12">
    <source>
        <dbReference type="PROSITE" id="PS50929"/>
    </source>
</evidence>
<feature type="transmembrane region" description="Helical" evidence="10">
    <location>
        <begin position="293"/>
        <end position="313"/>
    </location>
</feature>
<evidence type="ECO:0000256" key="6">
    <source>
        <dbReference type="ARBA" id="ARBA00022741"/>
    </source>
</evidence>
<keyword evidence="6" id="KW-0547">Nucleotide-binding</keyword>
<dbReference type="InterPro" id="IPR017871">
    <property type="entry name" value="ABC_transporter-like_CS"/>
</dbReference>
<dbReference type="SUPFAM" id="SSF52540">
    <property type="entry name" value="P-loop containing nucleoside triphosphate hydrolases"/>
    <property type="match status" value="1"/>
</dbReference>
<dbReference type="InterPro" id="IPR027417">
    <property type="entry name" value="P-loop_NTPase"/>
</dbReference>
<keyword evidence="4" id="KW-0997">Cell inner membrane</keyword>
<evidence type="ECO:0000256" key="7">
    <source>
        <dbReference type="ARBA" id="ARBA00022840"/>
    </source>
</evidence>
<dbReference type="InterPro" id="IPR003593">
    <property type="entry name" value="AAA+_ATPase"/>
</dbReference>
<feature type="transmembrane region" description="Helical" evidence="10">
    <location>
        <begin position="38"/>
        <end position="59"/>
    </location>
</feature>
<dbReference type="Pfam" id="PF00664">
    <property type="entry name" value="ABC_membrane"/>
    <property type="match status" value="1"/>
</dbReference>
<dbReference type="GO" id="GO:0015421">
    <property type="term" value="F:ABC-type oligopeptide transporter activity"/>
    <property type="evidence" value="ECO:0007669"/>
    <property type="project" value="TreeGrafter"/>
</dbReference>
<dbReference type="InterPro" id="IPR036640">
    <property type="entry name" value="ABC1_TM_sf"/>
</dbReference>
<evidence type="ECO:0000256" key="10">
    <source>
        <dbReference type="SAM" id="Phobius"/>
    </source>
</evidence>
<keyword evidence="8 10" id="KW-1133">Transmembrane helix</keyword>
<feature type="domain" description="ABC transporter" evidence="11">
    <location>
        <begin position="363"/>
        <end position="597"/>
    </location>
</feature>
<feature type="domain" description="ABC transmembrane type-1" evidence="12">
    <location>
        <begin position="44"/>
        <end position="328"/>
    </location>
</feature>
<dbReference type="PROSITE" id="PS50893">
    <property type="entry name" value="ABC_TRANSPORTER_2"/>
    <property type="match status" value="1"/>
</dbReference>
<dbReference type="EMBL" id="FNVO01000001">
    <property type="protein sequence ID" value="SEF52861.1"/>
    <property type="molecule type" value="Genomic_DNA"/>
</dbReference>
<gene>
    <name evidence="13" type="ORF">SAMN04489712_101323</name>
</gene>
<dbReference type="GO" id="GO:0016887">
    <property type="term" value="F:ATP hydrolysis activity"/>
    <property type="evidence" value="ECO:0007669"/>
    <property type="project" value="InterPro"/>
</dbReference>
<keyword evidence="3" id="KW-1003">Cell membrane</keyword>
<evidence type="ECO:0000256" key="5">
    <source>
        <dbReference type="ARBA" id="ARBA00022692"/>
    </source>
</evidence>
<feature type="transmembrane region" description="Helical" evidence="10">
    <location>
        <begin position="162"/>
        <end position="181"/>
    </location>
</feature>
<dbReference type="InterPro" id="IPR039421">
    <property type="entry name" value="Type_1_exporter"/>
</dbReference>
<dbReference type="SUPFAM" id="SSF90123">
    <property type="entry name" value="ABC transporter transmembrane region"/>
    <property type="match status" value="1"/>
</dbReference>
<feature type="transmembrane region" description="Helical" evidence="10">
    <location>
        <begin position="79"/>
        <end position="102"/>
    </location>
</feature>
<accession>A0A1H5SSR3</accession>
<dbReference type="PROSITE" id="PS00211">
    <property type="entry name" value="ABC_TRANSPORTER_1"/>
    <property type="match status" value="1"/>
</dbReference>
<feature type="transmembrane region" description="Helical" evidence="10">
    <location>
        <begin position="265"/>
        <end position="287"/>
    </location>
</feature>
<reference evidence="14" key="1">
    <citation type="submission" date="2016-10" db="EMBL/GenBank/DDBJ databases">
        <authorList>
            <person name="Varghese N."/>
            <person name="Submissions S."/>
        </authorList>
    </citation>
    <scope>NUCLEOTIDE SEQUENCE [LARGE SCALE GENOMIC DNA]</scope>
    <source>
        <strain evidence="14">DSM 43163</strain>
    </source>
</reference>
<dbReference type="PANTHER" id="PTHR43394:SF1">
    <property type="entry name" value="ATP-BINDING CASSETTE SUB-FAMILY B MEMBER 10, MITOCHONDRIAL"/>
    <property type="match status" value="1"/>
</dbReference>
<organism evidence="13 14">
    <name type="scientific">Thermomonospora echinospora</name>
    <dbReference type="NCBI Taxonomy" id="1992"/>
    <lineage>
        <taxon>Bacteria</taxon>
        <taxon>Bacillati</taxon>
        <taxon>Actinomycetota</taxon>
        <taxon>Actinomycetes</taxon>
        <taxon>Streptosporangiales</taxon>
        <taxon>Thermomonosporaceae</taxon>
        <taxon>Thermomonospora</taxon>
    </lineage>
</organism>